<dbReference type="Pfam" id="PF03108">
    <property type="entry name" value="DBD_Tnp_Mut"/>
    <property type="match status" value="1"/>
</dbReference>
<proteinExistence type="predicted"/>
<gene>
    <name evidence="3" type="ORF">Cni_G04095</name>
</gene>
<keyword evidence="4" id="KW-1185">Reference proteome</keyword>
<dbReference type="AlphaFoldDB" id="A0AAQ3JS81"/>
<feature type="compositionally biased region" description="Polar residues" evidence="1">
    <location>
        <begin position="178"/>
        <end position="190"/>
    </location>
</feature>
<protein>
    <recommendedName>
        <fullName evidence="2">Transposase MuDR plant domain-containing protein</fullName>
    </recommendedName>
</protein>
<dbReference type="Proteomes" id="UP001327560">
    <property type="component" value="Chromosome 1"/>
</dbReference>
<evidence type="ECO:0000259" key="2">
    <source>
        <dbReference type="Pfam" id="PF03108"/>
    </source>
</evidence>
<organism evidence="3 4">
    <name type="scientific">Canna indica</name>
    <name type="common">Indian-shot</name>
    <dbReference type="NCBI Taxonomy" id="4628"/>
    <lineage>
        <taxon>Eukaryota</taxon>
        <taxon>Viridiplantae</taxon>
        <taxon>Streptophyta</taxon>
        <taxon>Embryophyta</taxon>
        <taxon>Tracheophyta</taxon>
        <taxon>Spermatophyta</taxon>
        <taxon>Magnoliopsida</taxon>
        <taxon>Liliopsida</taxon>
        <taxon>Zingiberales</taxon>
        <taxon>Cannaceae</taxon>
        <taxon>Canna</taxon>
    </lineage>
</organism>
<dbReference type="EMBL" id="CP136890">
    <property type="protein sequence ID" value="WOK95388.1"/>
    <property type="molecule type" value="Genomic_DNA"/>
</dbReference>
<dbReference type="PANTHER" id="PTHR31973">
    <property type="entry name" value="POLYPROTEIN, PUTATIVE-RELATED"/>
    <property type="match status" value="1"/>
</dbReference>
<sequence>MLIWMKYRSLICRELFELGYSNVIGWWYNFEEEEFLSIQVIQSESGILKAIMSMKEKKKKVLNLYVEHVVELEGTSVLLLLTQGEQEPISQVVMTYMPGHNKKIEYDDPDFDGDDEDDEESDSLEYFVDSDEDEEEDIYDTERDLTLSRQVNNWMYTFTKSRFSQRIPEVDKYSDYASSNDLRSINGSDNSDSEPRRRNKELNPLTNTNLKVGQEFNDHKSFRKALKDWSINNEYDYNFKANVTRKVTIVCMVEDCPWRVHASKDREGKVFIVKTYAGSHTCGRQFRNNKVSARWVALKYIENFRDSPLWESNSLKQAVHREHMVFISDDKASWAKNIALKIILCDEKQQFANVRRFCVRHLHDNFKKVGYKGRTLKDLVWNAARAYTLAKHNRYMKESEKEEPKVFEWLKKLETR</sequence>
<name>A0AAQ3JS81_9LILI</name>
<feature type="region of interest" description="Disordered" evidence="1">
    <location>
        <begin position="178"/>
        <end position="202"/>
    </location>
</feature>
<dbReference type="InterPro" id="IPR004332">
    <property type="entry name" value="Transposase_MuDR"/>
</dbReference>
<evidence type="ECO:0000313" key="3">
    <source>
        <dbReference type="EMBL" id="WOK95388.1"/>
    </source>
</evidence>
<evidence type="ECO:0000256" key="1">
    <source>
        <dbReference type="SAM" id="MobiDB-lite"/>
    </source>
</evidence>
<dbReference type="PANTHER" id="PTHR31973:SF187">
    <property type="entry name" value="MUTATOR TRANSPOSASE MUDRA PROTEIN"/>
    <property type="match status" value="1"/>
</dbReference>
<accession>A0AAQ3JS81</accession>
<feature type="domain" description="Transposase MuDR plant" evidence="2">
    <location>
        <begin position="208"/>
        <end position="272"/>
    </location>
</feature>
<evidence type="ECO:0000313" key="4">
    <source>
        <dbReference type="Proteomes" id="UP001327560"/>
    </source>
</evidence>
<reference evidence="3 4" key="1">
    <citation type="submission" date="2023-10" db="EMBL/GenBank/DDBJ databases">
        <title>Chromosome-scale genome assembly provides insights into flower coloration mechanisms of Canna indica.</title>
        <authorList>
            <person name="Li C."/>
        </authorList>
    </citation>
    <scope>NUCLEOTIDE SEQUENCE [LARGE SCALE GENOMIC DNA]</scope>
    <source>
        <tissue evidence="3">Flower</tissue>
    </source>
</reference>